<organism evidence="2 3">
    <name type="scientific">Pseudoduganella rivuli</name>
    <dbReference type="NCBI Taxonomy" id="2666085"/>
    <lineage>
        <taxon>Bacteria</taxon>
        <taxon>Pseudomonadati</taxon>
        <taxon>Pseudomonadota</taxon>
        <taxon>Betaproteobacteria</taxon>
        <taxon>Burkholderiales</taxon>
        <taxon>Oxalobacteraceae</taxon>
        <taxon>Telluria group</taxon>
        <taxon>Pseudoduganella</taxon>
    </lineage>
</organism>
<protein>
    <submittedName>
        <fullName evidence="2">Uncharacterized protein</fullName>
    </submittedName>
</protein>
<evidence type="ECO:0000313" key="3">
    <source>
        <dbReference type="Proteomes" id="UP000446768"/>
    </source>
</evidence>
<dbReference type="AlphaFoldDB" id="A0A7X2LR93"/>
<reference evidence="2 3" key="1">
    <citation type="submission" date="2019-11" db="EMBL/GenBank/DDBJ databases">
        <title>Novel species isolated from a subtropical stream in China.</title>
        <authorList>
            <person name="Lu H."/>
        </authorList>
    </citation>
    <scope>NUCLEOTIDE SEQUENCE [LARGE SCALE GENOMIC DNA]</scope>
    <source>
        <strain evidence="2 3">FT92W</strain>
    </source>
</reference>
<feature type="chain" id="PRO_5031480826" evidence="1">
    <location>
        <begin position="19"/>
        <end position="108"/>
    </location>
</feature>
<accession>A0A7X2LR93</accession>
<dbReference type="RefSeq" id="WP_154371044.1">
    <property type="nucleotide sequence ID" value="NZ_WKJJ01000001.1"/>
</dbReference>
<comment type="caution">
    <text evidence="2">The sequence shown here is derived from an EMBL/GenBank/DDBJ whole genome shotgun (WGS) entry which is preliminary data.</text>
</comment>
<proteinExistence type="predicted"/>
<evidence type="ECO:0000256" key="1">
    <source>
        <dbReference type="SAM" id="SignalP"/>
    </source>
</evidence>
<sequence length="108" mass="11807">MKYLIQLVMFLGSLGANAQENRIADSVTMEQYLTLLQQIAPAAREGANAYIAAYRSACGRSLTVLQLRRAVADGAGDPALMKMIHAAEKHDTSTIRRLAADIRCVQEK</sequence>
<keyword evidence="3" id="KW-1185">Reference proteome</keyword>
<dbReference type="EMBL" id="WKJJ01000001">
    <property type="protein sequence ID" value="MRV70578.1"/>
    <property type="molecule type" value="Genomic_DNA"/>
</dbReference>
<dbReference type="Proteomes" id="UP000446768">
    <property type="component" value="Unassembled WGS sequence"/>
</dbReference>
<keyword evidence="1" id="KW-0732">Signal</keyword>
<feature type="signal peptide" evidence="1">
    <location>
        <begin position="1"/>
        <end position="18"/>
    </location>
</feature>
<evidence type="ECO:0000313" key="2">
    <source>
        <dbReference type="EMBL" id="MRV70578.1"/>
    </source>
</evidence>
<gene>
    <name evidence="2" type="ORF">GJ700_02445</name>
</gene>
<name>A0A7X2LR93_9BURK</name>